<evidence type="ECO:0000256" key="1">
    <source>
        <dbReference type="SAM" id="MobiDB-lite"/>
    </source>
</evidence>
<name>A0ABT4X8R0_9PSED</name>
<evidence type="ECO:0000313" key="2">
    <source>
        <dbReference type="EMBL" id="MDA7084770.1"/>
    </source>
</evidence>
<feature type="region of interest" description="Disordered" evidence="1">
    <location>
        <begin position="149"/>
        <end position="176"/>
    </location>
</feature>
<comment type="caution">
    <text evidence="2">The sequence shown here is derived from an EMBL/GenBank/DDBJ whole genome shotgun (WGS) entry which is preliminary data.</text>
</comment>
<keyword evidence="3" id="KW-1185">Reference proteome</keyword>
<proteinExistence type="predicted"/>
<evidence type="ECO:0008006" key="4">
    <source>
        <dbReference type="Google" id="ProtNLM"/>
    </source>
</evidence>
<dbReference type="Proteomes" id="UP001212042">
    <property type="component" value="Unassembled WGS sequence"/>
</dbReference>
<sequence>MSKSKSIAEPTLLDLLIVKQGKAPKLSVGADGEITYQVALSPDKKLIYVALQDSGSQGYFSREWISADAIVEILEPLQQRAEPFVSKVFRPAFVGKSSNNAPFLAAVLLEEKLLGRDEKHETKLRAMGDAAAWRKSIQSLKGKLAQVRLDGKPITAMPKTTTAQTEEQSDATDSSD</sequence>
<dbReference type="RefSeq" id="WP_271345720.1">
    <property type="nucleotide sequence ID" value="NZ_JAQJZJ010000001.1"/>
</dbReference>
<gene>
    <name evidence="2" type="ORF">PH586_00015</name>
</gene>
<accession>A0ABT4X8R0</accession>
<organism evidence="2 3">
    <name type="scientific">Pseudomonas aestuarii</name>
    <dbReference type="NCBI Taxonomy" id="3018340"/>
    <lineage>
        <taxon>Bacteria</taxon>
        <taxon>Pseudomonadati</taxon>
        <taxon>Pseudomonadota</taxon>
        <taxon>Gammaproteobacteria</taxon>
        <taxon>Pseudomonadales</taxon>
        <taxon>Pseudomonadaceae</taxon>
        <taxon>Pseudomonas</taxon>
    </lineage>
</organism>
<protein>
    <recommendedName>
        <fullName evidence="4">Transcriptional regulator</fullName>
    </recommendedName>
</protein>
<dbReference type="EMBL" id="JAQJZJ010000001">
    <property type="protein sequence ID" value="MDA7084770.1"/>
    <property type="molecule type" value="Genomic_DNA"/>
</dbReference>
<reference evidence="2 3" key="1">
    <citation type="submission" date="2023-01" db="EMBL/GenBank/DDBJ databases">
        <title>Pseudomonas SA3-5T sp. nov., isolated from tidal flat sediment.</title>
        <authorList>
            <person name="Kim H.S."/>
            <person name="Kim J.-S."/>
            <person name="Suh M.K."/>
            <person name="Eom M.K."/>
            <person name="Lee J.-S."/>
        </authorList>
    </citation>
    <scope>NUCLEOTIDE SEQUENCE [LARGE SCALE GENOMIC DNA]</scope>
    <source>
        <strain evidence="2 3">SA3-5</strain>
    </source>
</reference>
<evidence type="ECO:0000313" key="3">
    <source>
        <dbReference type="Proteomes" id="UP001212042"/>
    </source>
</evidence>
<feature type="compositionally biased region" description="Acidic residues" evidence="1">
    <location>
        <begin position="167"/>
        <end position="176"/>
    </location>
</feature>